<organism evidence="9 10">
    <name type="scientific">Hoeflea prorocentri</name>
    <dbReference type="NCBI Taxonomy" id="1922333"/>
    <lineage>
        <taxon>Bacteria</taxon>
        <taxon>Pseudomonadati</taxon>
        <taxon>Pseudomonadota</taxon>
        <taxon>Alphaproteobacteria</taxon>
        <taxon>Hyphomicrobiales</taxon>
        <taxon>Rhizobiaceae</taxon>
        <taxon>Hoeflea</taxon>
    </lineage>
</organism>
<dbReference type="InterPro" id="IPR006102">
    <property type="entry name" value="Ig-like_GH2"/>
</dbReference>
<dbReference type="InterPro" id="IPR013783">
    <property type="entry name" value="Ig-like_fold"/>
</dbReference>
<comment type="caution">
    <text evidence="9">The sequence shown here is derived from an EMBL/GenBank/DDBJ whole genome shotgun (WGS) entry which is preliminary data.</text>
</comment>
<proteinExistence type="inferred from homology"/>
<evidence type="ECO:0000256" key="1">
    <source>
        <dbReference type="ARBA" id="ARBA00007401"/>
    </source>
</evidence>
<dbReference type="PANTHER" id="PTHR42732:SF1">
    <property type="entry name" value="BETA-MANNOSIDASE"/>
    <property type="match status" value="1"/>
</dbReference>
<evidence type="ECO:0000256" key="4">
    <source>
        <dbReference type="RuleBase" id="RU361154"/>
    </source>
</evidence>
<dbReference type="PROSITE" id="PS00719">
    <property type="entry name" value="GLYCOSYL_HYDROL_F2_1"/>
    <property type="match status" value="1"/>
</dbReference>
<dbReference type="Pfam" id="PF00703">
    <property type="entry name" value="Glyco_hydro_2"/>
    <property type="match status" value="1"/>
</dbReference>
<dbReference type="InterPro" id="IPR036156">
    <property type="entry name" value="Beta-gal/glucu_dom_sf"/>
</dbReference>
<evidence type="ECO:0000259" key="8">
    <source>
        <dbReference type="Pfam" id="PF18565"/>
    </source>
</evidence>
<keyword evidence="3 4" id="KW-0326">Glycosidase</keyword>
<dbReference type="Pfam" id="PF02837">
    <property type="entry name" value="Glyco_hydro_2_N"/>
    <property type="match status" value="1"/>
</dbReference>
<comment type="similarity">
    <text evidence="1 4">Belongs to the glycosyl hydrolase 2 family.</text>
</comment>
<gene>
    <name evidence="9" type="ORF">OQ273_14210</name>
</gene>
<dbReference type="Gene3D" id="3.20.20.80">
    <property type="entry name" value="Glycosidases"/>
    <property type="match status" value="1"/>
</dbReference>
<feature type="domain" description="Glycoside hydrolase family 2 immunoglobulin-like beta-sandwich" evidence="5">
    <location>
        <begin position="155"/>
        <end position="259"/>
    </location>
</feature>
<dbReference type="InterPro" id="IPR040605">
    <property type="entry name" value="Glyco_hydro2_dom5"/>
</dbReference>
<dbReference type="InterPro" id="IPR051913">
    <property type="entry name" value="GH2_Domain-Containing"/>
</dbReference>
<keyword evidence="10" id="KW-1185">Reference proteome</keyword>
<dbReference type="InterPro" id="IPR006103">
    <property type="entry name" value="Glyco_hydro_2_cat"/>
</dbReference>
<evidence type="ECO:0000259" key="7">
    <source>
        <dbReference type="Pfam" id="PF02837"/>
    </source>
</evidence>
<evidence type="ECO:0000256" key="2">
    <source>
        <dbReference type="ARBA" id="ARBA00022801"/>
    </source>
</evidence>
<dbReference type="SUPFAM" id="SSF49303">
    <property type="entry name" value="beta-Galactosidase/glucuronidase domain"/>
    <property type="match status" value="1"/>
</dbReference>
<dbReference type="Pfam" id="PF18565">
    <property type="entry name" value="Glyco_hydro2_C5"/>
    <property type="match status" value="1"/>
</dbReference>
<dbReference type="InterPro" id="IPR006101">
    <property type="entry name" value="Glyco_hydro_2"/>
</dbReference>
<dbReference type="InterPro" id="IPR006104">
    <property type="entry name" value="Glyco_hydro_2_N"/>
</dbReference>
<evidence type="ECO:0000313" key="9">
    <source>
        <dbReference type="EMBL" id="MDA5399732.1"/>
    </source>
</evidence>
<dbReference type="InterPro" id="IPR017853">
    <property type="entry name" value="GH"/>
</dbReference>
<evidence type="ECO:0000256" key="3">
    <source>
        <dbReference type="ARBA" id="ARBA00023295"/>
    </source>
</evidence>
<feature type="domain" description="Glycoside hydrolase family 2" evidence="8">
    <location>
        <begin position="651"/>
        <end position="738"/>
    </location>
</feature>
<dbReference type="SUPFAM" id="SSF49785">
    <property type="entry name" value="Galactose-binding domain-like"/>
    <property type="match status" value="1"/>
</dbReference>
<dbReference type="Gene3D" id="2.60.40.10">
    <property type="entry name" value="Immunoglobulins"/>
    <property type="match status" value="2"/>
</dbReference>
<dbReference type="Proteomes" id="UP001151234">
    <property type="component" value="Unassembled WGS sequence"/>
</dbReference>
<dbReference type="PROSITE" id="PS00608">
    <property type="entry name" value="GLYCOSYL_HYDROL_F2_2"/>
    <property type="match status" value="1"/>
</dbReference>
<name>A0A9X3UIF9_9HYPH</name>
<feature type="domain" description="Glycosyl hydrolases family 2 sugar binding" evidence="7">
    <location>
        <begin position="47"/>
        <end position="149"/>
    </location>
</feature>
<evidence type="ECO:0000259" key="5">
    <source>
        <dbReference type="Pfam" id="PF00703"/>
    </source>
</evidence>
<sequence length="762" mass="86020">MRQISELNEGWLFRAPLNQTTNGGNGAQKVSLPHSAVELPFNYFDEESYQRAFEYEREIPWQANFEGREVYLHFEGVMADARVLINGIERAHHADGYTPFSVRLTEHLAPDTNLLTVVVDGAENPDIPPFGGRIDYLTYAGIYRDVWLMSFAPVFVKSVKIETPDVLAGRKTVQVKGTIHNPRSLPFDGTVKLTLLDQKGEAIAQENHQVRSCDSFTITLADLGNITLWDIDDPALYSLEIVLETEHGLDSFHEHFGFRDARFTSTGFSLNGRPLKILGLNRHQSFPYTGYAQGRASQEKDAGILKFELGCNLVRTSHYPQSKWFLDHCDRIGLLVLEEIPGWQHIGGTAWKKEAVRNVRRMIERDWNHPSIVSWGVRINESPDDHAFYSETNALARLLDTTRQTCGIRKYRESELLEDIYTMNDFSLCSDLLPERTPLLRPRTATGLEKDVPYLVTEFNGHMFPTKAEDNELRQVEHVTRHLEVINAAFANPNIAGCIGWCMFDYNTHKDFGSGDRVCHHGVMTMFREPKFAAYAYASQQDPGVKTIMKPVTYWSRGERDVGGVLPLMVLTNCDEVELRFPDGTRFRKTGDRNRFAHLPHPPVIFDRSDIPEDVLGKWGLKWHGVTINGYLEENIVETVEFAADPIASRLDITPDKTTLDAAEREEVRVIIRALDQAGRVLPFLSDQICIAIDGPAECLGPAQSPLRGGTTGFWLRATGKEGDIQVSVTSGRFETQVLSLEATLGERPIERQGVRHIRALA</sequence>
<accession>A0A9X3UIF9</accession>
<reference evidence="9" key="1">
    <citation type="submission" date="2022-11" db="EMBL/GenBank/DDBJ databases">
        <title>Draft genome sequence of Hoeflea poritis E7-10 and Hoeflea prorocentri PM5-8, separated from scleractinian coral Porites lutea and marine dinoflagellate.</title>
        <authorList>
            <person name="Zhang G."/>
            <person name="Wei Q."/>
            <person name="Cai L."/>
        </authorList>
    </citation>
    <scope>NUCLEOTIDE SEQUENCE</scope>
    <source>
        <strain evidence="9">PM5-8</strain>
    </source>
</reference>
<dbReference type="PRINTS" id="PR00132">
    <property type="entry name" value="GLHYDRLASE2"/>
</dbReference>
<dbReference type="RefSeq" id="WP_267991153.1">
    <property type="nucleotide sequence ID" value="NZ_JAPJZI010000001.1"/>
</dbReference>
<dbReference type="Gene3D" id="2.60.120.260">
    <property type="entry name" value="Galactose-binding domain-like"/>
    <property type="match status" value="1"/>
</dbReference>
<protein>
    <submittedName>
        <fullName evidence="9">Glycoside hydrolase family 2 protein</fullName>
    </submittedName>
</protein>
<dbReference type="PANTHER" id="PTHR42732">
    <property type="entry name" value="BETA-GALACTOSIDASE"/>
    <property type="match status" value="1"/>
</dbReference>
<evidence type="ECO:0000313" key="10">
    <source>
        <dbReference type="Proteomes" id="UP001151234"/>
    </source>
</evidence>
<dbReference type="InterPro" id="IPR023230">
    <property type="entry name" value="Glyco_hydro_2_CS"/>
</dbReference>
<dbReference type="AlphaFoldDB" id="A0A9X3UIF9"/>
<keyword evidence="2 4" id="KW-0378">Hydrolase</keyword>
<dbReference type="InterPro" id="IPR023232">
    <property type="entry name" value="Glyco_hydro_2_AS"/>
</dbReference>
<dbReference type="EMBL" id="JAPJZI010000001">
    <property type="protein sequence ID" value="MDA5399732.1"/>
    <property type="molecule type" value="Genomic_DNA"/>
</dbReference>
<dbReference type="InterPro" id="IPR008979">
    <property type="entry name" value="Galactose-bd-like_sf"/>
</dbReference>
<feature type="domain" description="Glycoside hydrolase family 2 catalytic" evidence="6">
    <location>
        <begin position="267"/>
        <end position="539"/>
    </location>
</feature>
<dbReference type="GO" id="GO:0004553">
    <property type="term" value="F:hydrolase activity, hydrolyzing O-glycosyl compounds"/>
    <property type="evidence" value="ECO:0007669"/>
    <property type="project" value="InterPro"/>
</dbReference>
<dbReference type="SUPFAM" id="SSF51445">
    <property type="entry name" value="(Trans)glycosidases"/>
    <property type="match status" value="1"/>
</dbReference>
<dbReference type="GO" id="GO:0005975">
    <property type="term" value="P:carbohydrate metabolic process"/>
    <property type="evidence" value="ECO:0007669"/>
    <property type="project" value="InterPro"/>
</dbReference>
<evidence type="ECO:0000259" key="6">
    <source>
        <dbReference type="Pfam" id="PF02836"/>
    </source>
</evidence>
<dbReference type="Pfam" id="PF02836">
    <property type="entry name" value="Glyco_hydro_2_C"/>
    <property type="match status" value="1"/>
</dbReference>